<evidence type="ECO:0000256" key="2">
    <source>
        <dbReference type="ARBA" id="ARBA00012741"/>
    </source>
</evidence>
<dbReference type="Pfam" id="PF16028">
    <property type="entry name" value="SLC3A2_N"/>
    <property type="match status" value="1"/>
</dbReference>
<dbReference type="Gene3D" id="3.20.20.80">
    <property type="entry name" value="Glycosidases"/>
    <property type="match status" value="3"/>
</dbReference>
<proteinExistence type="predicted"/>
<dbReference type="SUPFAM" id="SSF51445">
    <property type="entry name" value="(Trans)glycosidases"/>
    <property type="match status" value="1"/>
</dbReference>
<evidence type="ECO:0000313" key="6">
    <source>
        <dbReference type="EMBL" id="KAK6624450.1"/>
    </source>
</evidence>
<feature type="compositionally biased region" description="Polar residues" evidence="3">
    <location>
        <begin position="35"/>
        <end position="47"/>
    </location>
</feature>
<evidence type="ECO:0000259" key="5">
    <source>
        <dbReference type="SMART" id="SM00642"/>
    </source>
</evidence>
<evidence type="ECO:0000256" key="1">
    <source>
        <dbReference type="ARBA" id="ARBA00001657"/>
    </source>
</evidence>
<dbReference type="Pfam" id="PF00128">
    <property type="entry name" value="Alpha-amylase"/>
    <property type="match status" value="1"/>
</dbReference>
<keyword evidence="4" id="KW-0472">Membrane</keyword>
<organism evidence="6 7">
    <name type="scientific">Polyplax serrata</name>
    <name type="common">Common mouse louse</name>
    <dbReference type="NCBI Taxonomy" id="468196"/>
    <lineage>
        <taxon>Eukaryota</taxon>
        <taxon>Metazoa</taxon>
        <taxon>Ecdysozoa</taxon>
        <taxon>Arthropoda</taxon>
        <taxon>Hexapoda</taxon>
        <taxon>Insecta</taxon>
        <taxon>Pterygota</taxon>
        <taxon>Neoptera</taxon>
        <taxon>Paraneoptera</taxon>
        <taxon>Psocodea</taxon>
        <taxon>Troctomorpha</taxon>
        <taxon>Phthiraptera</taxon>
        <taxon>Anoplura</taxon>
        <taxon>Polyplacidae</taxon>
        <taxon>Polyplax</taxon>
    </lineage>
</organism>
<reference evidence="6 7" key="1">
    <citation type="submission" date="2023-09" db="EMBL/GenBank/DDBJ databases">
        <title>Genomes of two closely related lineages of the louse Polyplax serrata with different host specificities.</title>
        <authorList>
            <person name="Martinu J."/>
            <person name="Tarabai H."/>
            <person name="Stefka J."/>
            <person name="Hypsa V."/>
        </authorList>
    </citation>
    <scope>NUCLEOTIDE SEQUENCE [LARGE SCALE GENOMIC DNA]</scope>
    <source>
        <strain evidence="6">98ZLc_SE</strain>
    </source>
</reference>
<keyword evidence="4" id="KW-1133">Transmembrane helix</keyword>
<feature type="region of interest" description="Disordered" evidence="3">
    <location>
        <begin position="1"/>
        <end position="55"/>
    </location>
</feature>
<protein>
    <recommendedName>
        <fullName evidence="2">alpha-glucosidase</fullName>
        <ecNumber evidence="2">3.2.1.20</ecNumber>
    </recommendedName>
</protein>
<evidence type="ECO:0000256" key="4">
    <source>
        <dbReference type="SAM" id="Phobius"/>
    </source>
</evidence>
<feature type="compositionally biased region" description="Polar residues" evidence="3">
    <location>
        <begin position="8"/>
        <end position="18"/>
    </location>
</feature>
<name>A0ABR1APN7_POLSC</name>
<evidence type="ECO:0000313" key="7">
    <source>
        <dbReference type="Proteomes" id="UP001359485"/>
    </source>
</evidence>
<feature type="transmembrane region" description="Helical" evidence="4">
    <location>
        <begin position="111"/>
        <end position="134"/>
    </location>
</feature>
<dbReference type="PANTHER" id="PTHR46673">
    <property type="entry name" value="4F2 CELL-SURFACE ANTIGEN HEAVY CHAIN"/>
    <property type="match status" value="1"/>
</dbReference>
<keyword evidence="7" id="KW-1185">Reference proteome</keyword>
<dbReference type="InterPro" id="IPR045857">
    <property type="entry name" value="O16G_dom_2"/>
</dbReference>
<dbReference type="Proteomes" id="UP001359485">
    <property type="component" value="Unassembled WGS sequence"/>
</dbReference>
<dbReference type="EMBL" id="JAWJWF010000046">
    <property type="protein sequence ID" value="KAK6624450.1"/>
    <property type="molecule type" value="Genomic_DNA"/>
</dbReference>
<dbReference type="InterPro" id="IPR017853">
    <property type="entry name" value="GH"/>
</dbReference>
<gene>
    <name evidence="6" type="ORF">RUM44_011309</name>
</gene>
<dbReference type="InterPro" id="IPR006047">
    <property type="entry name" value="GH13_cat_dom"/>
</dbReference>
<sequence>MSLDGESESMNKSSSNLAQPEEFSDNNGSPCGGTSREQINEMINSDSKAPLKTPSKEVVDTDTQVKFMINDSAKGRGKCIAENVIPSFSGLSKEELLKYANDPFWIRMRMLLFVFFWMVWLAMFVGAISIIVMAPKCEAPKKPVWYQQGPLYEVDVAQFVDVQGSETVMEDLKSKLDYLSDLKVKGVILSPVFKTDGTKEGNVVDFKSLDDKYGSLETFKELLKTATERDINVILSFTPNHSSNKHVWFNKSIAGELPYSNYYVWAPPSGIASNGSKLPPNNWLSVTGGSAWEWVEKRQEFYLHQFGIDQPDLNFHNPDVLEEFNEILLYWLGMGAKGFNLDKVQYLLEDEELQNENPNGKPGAVHTQYEFYSHTKTHNLPGVANILASWRNLIKKETDEKGILIVTGDVPVPTDSNSTTISVDISRSEKLLKNLPKNFTANDLYNHLQHIIKSGVEWPPVQLGDRYMKRVSDMFGEENVDGLNMITLLLPATPIVYFGEELGLSGATPFSWRDDETGVSHQKSAQQSHYKVFEALINARDTQTALYGNTNLKVLNDTVLVLTRINLGNPGFLVAYNPSNNNITVDLSTIDYVPGDLMLHTKSVNNSLAPTTGHDKIKSDRVNMEPKSAVMFTFAPKIEE</sequence>
<dbReference type="InterPro" id="IPR042280">
    <property type="entry name" value="SLC3A2"/>
</dbReference>
<dbReference type="SMART" id="SM00642">
    <property type="entry name" value="Aamy"/>
    <property type="match status" value="1"/>
</dbReference>
<dbReference type="EC" id="3.2.1.20" evidence="2"/>
<comment type="catalytic activity">
    <reaction evidence="1">
        <text>Hydrolysis of terminal, non-reducing (1-&gt;4)-linked alpha-D-glucose residues with release of alpha-D-glucose.</text>
        <dbReference type="EC" id="3.2.1.20"/>
    </reaction>
</comment>
<keyword evidence="4" id="KW-0812">Transmembrane</keyword>
<accession>A0ABR1APN7</accession>
<dbReference type="Gene3D" id="3.90.400.10">
    <property type="entry name" value="Oligo-1,6-glucosidase, Domain 2"/>
    <property type="match status" value="1"/>
</dbReference>
<dbReference type="InterPro" id="IPR031984">
    <property type="entry name" value="SLC3A2_N"/>
</dbReference>
<dbReference type="PANTHER" id="PTHR46673:SF1">
    <property type="entry name" value="4F2 CELL-SURFACE ANTIGEN HEAVY CHAIN"/>
    <property type="match status" value="1"/>
</dbReference>
<evidence type="ECO:0000256" key="3">
    <source>
        <dbReference type="SAM" id="MobiDB-lite"/>
    </source>
</evidence>
<feature type="domain" description="Glycosyl hydrolase family 13 catalytic" evidence="5">
    <location>
        <begin position="153"/>
        <end position="540"/>
    </location>
</feature>
<comment type="caution">
    <text evidence="6">The sequence shown here is derived from an EMBL/GenBank/DDBJ whole genome shotgun (WGS) entry which is preliminary data.</text>
</comment>